<keyword evidence="1" id="KW-0051">Antiviral defense</keyword>
<name>A0A7T4F123_9FIRM</name>
<proteinExistence type="predicted"/>
<evidence type="ECO:0000313" key="3">
    <source>
        <dbReference type="Proteomes" id="UP000595276"/>
    </source>
</evidence>
<protein>
    <submittedName>
        <fullName evidence="2">Type I-B CRISPR-associated protein Cas5</fullName>
    </submittedName>
</protein>
<reference evidence="2 3" key="1">
    <citation type="submission" date="2020-12" db="EMBL/GenBank/DDBJ databases">
        <title>FDA dAtabase for Regulatory Grade micrObial Sequences (FDA-ARGOS): Supporting development and validation of Infectious Disease Dx tests.</title>
        <authorList>
            <person name="Sproer C."/>
            <person name="Gronow S."/>
            <person name="Severitt S."/>
            <person name="Schroder I."/>
            <person name="Tallon L."/>
            <person name="Sadzewicz L."/>
            <person name="Zhao X."/>
            <person name="Boylan J."/>
            <person name="Ott S."/>
            <person name="Bowen H."/>
            <person name="Vavikolanu K."/>
            <person name="Mehta A."/>
            <person name="Aluvathingal J."/>
            <person name="Nadendla S."/>
            <person name="Lowell S."/>
            <person name="Myers T."/>
            <person name="Yan Y."/>
            <person name="Sichtig H."/>
        </authorList>
    </citation>
    <scope>NUCLEOTIDE SEQUENCE [LARGE SCALE GENOMIC DNA]</scope>
    <source>
        <strain evidence="2 3">FDAARGOS_988</strain>
    </source>
</reference>
<gene>
    <name evidence="2" type="primary">cas5b</name>
    <name evidence="2" type="ORF">I6H45_00515</name>
</gene>
<organism evidence="2 3">
    <name type="scientific">Anaerococcus vaginalis</name>
    <dbReference type="NCBI Taxonomy" id="33037"/>
    <lineage>
        <taxon>Bacteria</taxon>
        <taxon>Bacillati</taxon>
        <taxon>Bacillota</taxon>
        <taxon>Tissierellia</taxon>
        <taxon>Tissierellales</taxon>
        <taxon>Peptoniphilaceae</taxon>
        <taxon>Anaerococcus</taxon>
    </lineage>
</organism>
<dbReference type="AlphaFoldDB" id="A0A7T4F123"/>
<dbReference type="NCBIfam" id="TIGR02592">
    <property type="entry name" value="cas_Cas5h"/>
    <property type="match status" value="1"/>
</dbReference>
<evidence type="ECO:0000256" key="1">
    <source>
        <dbReference type="ARBA" id="ARBA00023118"/>
    </source>
</evidence>
<dbReference type="NCBIfam" id="TIGR02593">
    <property type="entry name" value="CRISPR_cas5"/>
    <property type="match status" value="1"/>
</dbReference>
<dbReference type="EMBL" id="CP066014">
    <property type="protein sequence ID" value="QQB62015.1"/>
    <property type="molecule type" value="Genomic_DNA"/>
</dbReference>
<evidence type="ECO:0000313" key="2">
    <source>
        <dbReference type="EMBL" id="QQB62015.1"/>
    </source>
</evidence>
<dbReference type="RefSeq" id="WP_004839794.1">
    <property type="nucleotide sequence ID" value="NZ_CP066014.1"/>
</dbReference>
<sequence length="245" mass="28700">MKALRFRLSGKTGFFKQPDVNTYLYYTYGQIHRVALLGLLGAILGYKGYNEKDREKHPEFYKKLKDLKISIVSEGNDGIFDKKLQIFNNSTAFASNEEGGNLIVKQVWLENPSWLIYILLDNDQSKSIEEYILNKKTIFTPYLGTNDHMANISDCEIVDIEKSNAKIINSLFWDEDFKLRLKSKIYKYEENLPFFLEEDTERYIRKKTLASNGEVRKKSDKDVIFEDLDNKLKLVFYSEEGIYET</sequence>
<accession>A0A7T4F123</accession>
<dbReference type="InterPro" id="IPR013422">
    <property type="entry name" value="CRISPR-assoc_prot_Cas5_N"/>
</dbReference>
<dbReference type="InterPro" id="IPR013421">
    <property type="entry name" value="CRISPR-assoc_prot_Cas5_HALMA"/>
</dbReference>
<dbReference type="KEGG" id="avg:I6H45_00515"/>
<dbReference type="Proteomes" id="UP000595276">
    <property type="component" value="Chromosome"/>
</dbReference>
<dbReference type="GeneID" id="79021197"/>
<dbReference type="GO" id="GO:0051607">
    <property type="term" value="P:defense response to virus"/>
    <property type="evidence" value="ECO:0007669"/>
    <property type="project" value="UniProtKB-KW"/>
</dbReference>